<evidence type="ECO:0000256" key="8">
    <source>
        <dbReference type="RuleBase" id="RU363075"/>
    </source>
</evidence>
<dbReference type="Proteomes" id="UP001165065">
    <property type="component" value="Unassembled WGS sequence"/>
</dbReference>
<keyword evidence="2 8" id="KW-0328">Glycosyltransferase</keyword>
<dbReference type="InterPro" id="IPR005599">
    <property type="entry name" value="GPI_mannosylTrfase"/>
</dbReference>
<dbReference type="GO" id="GO:0000030">
    <property type="term" value="F:mannosyltransferase activity"/>
    <property type="evidence" value="ECO:0007669"/>
    <property type="project" value="TreeGrafter"/>
</dbReference>
<dbReference type="OrthoDB" id="416834at2759"/>
<keyword evidence="5 8" id="KW-0256">Endoplasmic reticulum</keyword>
<dbReference type="GO" id="GO:0005789">
    <property type="term" value="C:endoplasmic reticulum membrane"/>
    <property type="evidence" value="ECO:0007669"/>
    <property type="project" value="UniProtKB-SubCell"/>
</dbReference>
<keyword evidence="4" id="KW-0812">Transmembrane</keyword>
<keyword evidence="3" id="KW-0808">Transferase</keyword>
<comment type="subcellular location">
    <subcellularLocation>
        <location evidence="1 8">Endoplasmic reticulum membrane</location>
        <topology evidence="1 8">Multi-pass membrane protein</topology>
    </subcellularLocation>
</comment>
<evidence type="ECO:0000256" key="5">
    <source>
        <dbReference type="ARBA" id="ARBA00022824"/>
    </source>
</evidence>
<organism evidence="9 10">
    <name type="scientific">Triparma columacea</name>
    <dbReference type="NCBI Taxonomy" id="722753"/>
    <lineage>
        <taxon>Eukaryota</taxon>
        <taxon>Sar</taxon>
        <taxon>Stramenopiles</taxon>
        <taxon>Ochrophyta</taxon>
        <taxon>Bolidophyceae</taxon>
        <taxon>Parmales</taxon>
        <taxon>Triparmaceae</taxon>
        <taxon>Triparma</taxon>
    </lineage>
</organism>
<evidence type="ECO:0000256" key="4">
    <source>
        <dbReference type="ARBA" id="ARBA00022692"/>
    </source>
</evidence>
<comment type="caution">
    <text evidence="9">The sequence shown here is derived from an EMBL/GenBank/DDBJ whole genome shotgun (WGS) entry which is preliminary data.</text>
</comment>
<accession>A0A9W7GKV8</accession>
<evidence type="ECO:0000256" key="7">
    <source>
        <dbReference type="ARBA" id="ARBA00023136"/>
    </source>
</evidence>
<keyword evidence="10" id="KW-1185">Reference proteome</keyword>
<evidence type="ECO:0000313" key="9">
    <source>
        <dbReference type="EMBL" id="GMI45690.1"/>
    </source>
</evidence>
<comment type="similarity">
    <text evidence="8">Belongs to the glycosyltransferase 22 family.</text>
</comment>
<dbReference type="Pfam" id="PF03901">
    <property type="entry name" value="Glyco_transf_22"/>
    <property type="match status" value="1"/>
</dbReference>
<evidence type="ECO:0000256" key="2">
    <source>
        <dbReference type="ARBA" id="ARBA00022676"/>
    </source>
</evidence>
<evidence type="ECO:0000256" key="1">
    <source>
        <dbReference type="ARBA" id="ARBA00004477"/>
    </source>
</evidence>
<gene>
    <name evidence="9" type="ORF">TrCOL_g12955</name>
</gene>
<dbReference type="PANTHER" id="PTHR22760">
    <property type="entry name" value="GLYCOSYLTRANSFERASE"/>
    <property type="match status" value="1"/>
</dbReference>
<dbReference type="EC" id="2.4.1.-" evidence="8"/>
<proteinExistence type="inferred from homology"/>
<evidence type="ECO:0000256" key="3">
    <source>
        <dbReference type="ARBA" id="ARBA00022679"/>
    </source>
</evidence>
<dbReference type="AlphaFoldDB" id="A0A9W7GKV8"/>
<keyword evidence="7" id="KW-0472">Membrane</keyword>
<reference evidence="10" key="1">
    <citation type="journal article" date="2023" name="Commun. Biol.">
        <title>Genome analysis of Parmales, the sister group of diatoms, reveals the evolutionary specialization of diatoms from phago-mixotrophs to photoautotrophs.</title>
        <authorList>
            <person name="Ban H."/>
            <person name="Sato S."/>
            <person name="Yoshikawa S."/>
            <person name="Yamada K."/>
            <person name="Nakamura Y."/>
            <person name="Ichinomiya M."/>
            <person name="Sato N."/>
            <person name="Blanc-Mathieu R."/>
            <person name="Endo H."/>
            <person name="Kuwata A."/>
            <person name="Ogata H."/>
        </authorList>
    </citation>
    <scope>NUCLEOTIDE SEQUENCE [LARGE SCALE GENOMIC DNA]</scope>
</reference>
<name>A0A9W7GKV8_9STRA</name>
<evidence type="ECO:0000313" key="10">
    <source>
        <dbReference type="Proteomes" id="UP001165065"/>
    </source>
</evidence>
<dbReference type="EMBL" id="BRYA01000261">
    <property type="protein sequence ID" value="GMI45690.1"/>
    <property type="molecule type" value="Genomic_DNA"/>
</dbReference>
<sequence>MLSLGFRGLVVQGAVRALNGLVAFLTVQATLRISPNLTLWNILHSNWFLLYALTRSYSNTFECLLVVLTVYFSGRRMPGAAALSAVTCLMGRYTGVIIALPSLLGSSLDLVSDRLRRRPFSATRRGLFFSYYFRELLPPTLASVAVCHALDCALHKTPLWTPPPFWNNLVFNIIGGKAELYGRHWLGWYVVEALPAVLGTHIVGVLANIYFNWTIKRPRSRTLSSPKASRPRVPSSPSSIISNHYGPMGVKFGCALYVTLLSTQAHKELRFLLPVLPFAMINSAEGWTALVNAGKNGGRFTMAIKWLSALLNYGVLLFLGLHHQRLNTKSIESLAAFVNPTRPSTVHLLTECHWSPTNTHLPGYDVNFKILGCEPECRAEGSCESDDWKEGGIMYVAAKYGNGYIWGGNVELPDFFLVRHHRDVDEWIKDKGYDRVWEEGEVRIWRSKAYEV</sequence>
<keyword evidence="6" id="KW-1133">Transmembrane helix</keyword>
<protein>
    <recommendedName>
        <fullName evidence="8">Mannosyltransferase</fullName>
        <ecNumber evidence="8">2.4.1.-</ecNumber>
    </recommendedName>
</protein>
<evidence type="ECO:0000256" key="6">
    <source>
        <dbReference type="ARBA" id="ARBA00022989"/>
    </source>
</evidence>